<evidence type="ECO:0000313" key="1">
    <source>
        <dbReference type="EMBL" id="RZT00922.1"/>
    </source>
</evidence>
<dbReference type="OrthoDB" id="2063421at2"/>
<proteinExistence type="predicted"/>
<sequence>MFLKTNGFKKLIKEAYKAYGLKVGNDGTGIYLAGDYWVIWIQKDMIPKKELGAIIELTGEIPGPGEVLSATKAGNQYEVPWHEIYNAMEEAEKCTKSLKETCASLHLPAEAKLIKDPENGKLHMIDRYCIDIIDNSVIEEVETPAVGPLMGENKGFYWKNNVMAYYVCEMKSEKAQEILEYLGGKDITK</sequence>
<gene>
    <name evidence="1" type="ORF">EV209_1358</name>
</gene>
<dbReference type="RefSeq" id="WP_130434378.1">
    <property type="nucleotide sequence ID" value="NZ_SGXF01000002.1"/>
</dbReference>
<reference evidence="1 2" key="1">
    <citation type="submission" date="2019-02" db="EMBL/GenBank/DDBJ databases">
        <title>Genomic Encyclopedia of Type Strains, Phase IV (KMG-IV): sequencing the most valuable type-strain genomes for metagenomic binning, comparative biology and taxonomic classification.</title>
        <authorList>
            <person name="Goeker M."/>
        </authorList>
    </citation>
    <scope>NUCLEOTIDE SEQUENCE [LARGE SCALE GENOMIC DNA]</scope>
    <source>
        <strain evidence="1 2">DSM 29486</strain>
    </source>
</reference>
<accession>A0A4Q7PP57</accession>
<evidence type="ECO:0000313" key="2">
    <source>
        <dbReference type="Proteomes" id="UP000292927"/>
    </source>
</evidence>
<dbReference type="EMBL" id="SGXF01000002">
    <property type="protein sequence ID" value="RZT00922.1"/>
    <property type="molecule type" value="Genomic_DNA"/>
</dbReference>
<protein>
    <submittedName>
        <fullName evidence="1">Uncharacterized protein</fullName>
    </submittedName>
</protein>
<dbReference type="AlphaFoldDB" id="A0A4Q7PP57"/>
<comment type="caution">
    <text evidence="1">The sequence shown here is derived from an EMBL/GenBank/DDBJ whole genome shotgun (WGS) entry which is preliminary data.</text>
</comment>
<name>A0A4Q7PP57_9FIRM</name>
<organism evidence="1 2">
    <name type="scientific">Cuneatibacter caecimuris</name>
    <dbReference type="NCBI Taxonomy" id="1796618"/>
    <lineage>
        <taxon>Bacteria</taxon>
        <taxon>Bacillati</taxon>
        <taxon>Bacillota</taxon>
        <taxon>Clostridia</taxon>
        <taxon>Lachnospirales</taxon>
        <taxon>Lachnospiraceae</taxon>
        <taxon>Cuneatibacter</taxon>
    </lineage>
</organism>
<keyword evidence="2" id="KW-1185">Reference proteome</keyword>
<dbReference type="Proteomes" id="UP000292927">
    <property type="component" value="Unassembled WGS sequence"/>
</dbReference>